<sequence length="593" mass="71053">KSKIVKGLKWIFEKGSWNGDIRLFEFVKWLFSMVWFCYFLIEFIRTNVILETLNHFLYSLVSKCDFIKRFYEIRVHVLMVITVVYLLCVLVSKYTTLNKKYQLLPFELNDEFVKFQISFKDFMKGSRRDDDRIYWLDGPWGSGKTYFIHTFFKFQQWKYDEIYYVSCFGLVNRNQVEKALVTEIENHSILGNLDFIPIVGSLIKWFYKMIGLDGIKKHSIIIFDDLERVVHTELYGEKYKDNPKDYNDILGFIDYLANHKNHKLLVLYDSTKIPNTQRETIESKFKPTLHSIPSAYALMKIIQERMEEPEITATIILVFQLFAYSNEKNYRTVNKFLVKDFISCLSAPETPNILGVSEIELKFSLVLTKFLRGNYLGLVDNPFKEKLFDNDFHHLHFAIEYALLSQPQEVGRKVINSLQDEVFKSKVNRDELFWLDYKFWKENPEKIKDENILVDLELNLYFAQLIERKVNETLSVNITNYDLNNYRFEHFQFMFHYLNPKGNKYNLGEKIGKGLTYFLYMFNQYEGMLEAGTVYELEKRRISQNCDEFFEKFRSHQPKYLKEWQEEILLCERQNLHGLDIATNRLKKYFQQN</sequence>
<comment type="caution">
    <text evidence="2">The sequence shown here is derived from an EMBL/GenBank/DDBJ whole genome shotgun (WGS) entry which is preliminary data.</text>
</comment>
<proteinExistence type="predicted"/>
<dbReference type="EMBL" id="AWVA01000001">
    <property type="protein sequence ID" value="ERJ79281.1"/>
    <property type="molecule type" value="Genomic_DNA"/>
</dbReference>
<dbReference type="Gene3D" id="3.40.50.300">
    <property type="entry name" value="P-loop containing nucleotide triphosphate hydrolases"/>
    <property type="match status" value="1"/>
</dbReference>
<keyword evidence="1" id="KW-0472">Membrane</keyword>
<dbReference type="InterPro" id="IPR027417">
    <property type="entry name" value="P-loop_NTPase"/>
</dbReference>
<evidence type="ECO:0008006" key="4">
    <source>
        <dbReference type="Google" id="ProtNLM"/>
    </source>
</evidence>
<keyword evidence="1" id="KW-1133">Transmembrane helix</keyword>
<organism evidence="2 3">
    <name type="scientific">Streptococcus sobrinus W1703</name>
    <dbReference type="NCBI Taxonomy" id="1227275"/>
    <lineage>
        <taxon>Bacteria</taxon>
        <taxon>Bacillati</taxon>
        <taxon>Bacillota</taxon>
        <taxon>Bacilli</taxon>
        <taxon>Lactobacillales</taxon>
        <taxon>Streptococcaceae</taxon>
        <taxon>Streptococcus</taxon>
    </lineage>
</organism>
<dbReference type="OrthoDB" id="88903at2"/>
<dbReference type="AlphaFoldDB" id="U2IZ66"/>
<protein>
    <recommendedName>
        <fullName evidence="4">KAP NTPase domain-containing protein</fullName>
    </recommendedName>
</protein>
<dbReference type="Proteomes" id="UP000016617">
    <property type="component" value="Unassembled WGS sequence"/>
</dbReference>
<gene>
    <name evidence="2" type="ORF">HMPREF1557_00001</name>
</gene>
<dbReference type="PATRIC" id="fig|1227275.3.peg.1"/>
<dbReference type="RefSeq" id="WP_021673233.1">
    <property type="nucleotide sequence ID" value="NZ_KI259652.1"/>
</dbReference>
<accession>U2IZ66</accession>
<feature type="transmembrane region" description="Helical" evidence="1">
    <location>
        <begin position="73"/>
        <end position="92"/>
    </location>
</feature>
<dbReference type="HOGENOM" id="CLU_459725_0_0_9"/>
<name>U2IZ66_9STRE</name>
<keyword evidence="1" id="KW-0812">Transmembrane</keyword>
<evidence type="ECO:0000313" key="2">
    <source>
        <dbReference type="EMBL" id="ERJ79281.1"/>
    </source>
</evidence>
<dbReference type="SUPFAM" id="SSF52540">
    <property type="entry name" value="P-loop containing nucleoside triphosphate hydrolases"/>
    <property type="match status" value="1"/>
</dbReference>
<reference evidence="2 3" key="1">
    <citation type="submission" date="2013-06" db="EMBL/GenBank/DDBJ databases">
        <authorList>
            <person name="Weinstock G."/>
            <person name="Sodergren E."/>
            <person name="Lobos E.A."/>
            <person name="Fulton L."/>
            <person name="Fulton R."/>
            <person name="Courtney L."/>
            <person name="Fronick C."/>
            <person name="O'Laughlin M."/>
            <person name="Godfrey J."/>
            <person name="Wilson R.M."/>
            <person name="Miner T."/>
            <person name="Farmer C."/>
            <person name="Delehaunty K."/>
            <person name="Cordes M."/>
            <person name="Minx P."/>
            <person name="Tomlinson C."/>
            <person name="Chen J."/>
            <person name="Wollam A."/>
            <person name="Pepin K.H."/>
            <person name="Bhonagiri V."/>
            <person name="Zhang X."/>
            <person name="Warren W."/>
            <person name="Mitreva M."/>
            <person name="Mardis E.R."/>
            <person name="Wilson R.K."/>
        </authorList>
    </citation>
    <scope>NUCLEOTIDE SEQUENCE [LARGE SCALE GENOMIC DNA]</scope>
    <source>
        <strain evidence="2 3">W1703</strain>
    </source>
</reference>
<evidence type="ECO:0000313" key="3">
    <source>
        <dbReference type="Proteomes" id="UP000016617"/>
    </source>
</evidence>
<feature type="non-terminal residue" evidence="2">
    <location>
        <position position="1"/>
    </location>
</feature>
<evidence type="ECO:0000256" key="1">
    <source>
        <dbReference type="SAM" id="Phobius"/>
    </source>
</evidence>